<evidence type="ECO:0000256" key="10">
    <source>
        <dbReference type="ARBA" id="ARBA00022719"/>
    </source>
</evidence>
<dbReference type="GO" id="GO:0008137">
    <property type="term" value="F:NADH dehydrogenase (ubiquinone) activity"/>
    <property type="evidence" value="ECO:0007669"/>
    <property type="project" value="InterPro"/>
</dbReference>
<feature type="transmembrane region" description="Helical" evidence="22">
    <location>
        <begin position="62"/>
        <end position="83"/>
    </location>
</feature>
<evidence type="ECO:0000256" key="19">
    <source>
        <dbReference type="ARBA" id="ARBA00031649"/>
    </source>
</evidence>
<dbReference type="PANTHER" id="PTHR42829">
    <property type="entry name" value="NADH-UBIQUINONE OXIDOREDUCTASE CHAIN 5"/>
    <property type="match status" value="1"/>
</dbReference>
<feature type="transmembrane region" description="Helical" evidence="22">
    <location>
        <begin position="500"/>
        <end position="519"/>
    </location>
</feature>
<feature type="transmembrane region" description="Helical" evidence="22">
    <location>
        <begin position="531"/>
        <end position="551"/>
    </location>
</feature>
<feature type="transmembrane region" description="Helical" evidence="22">
    <location>
        <begin position="833"/>
        <end position="856"/>
    </location>
</feature>
<dbReference type="GO" id="GO:0009535">
    <property type="term" value="C:chloroplast thylakoid membrane"/>
    <property type="evidence" value="ECO:0007669"/>
    <property type="project" value="UniProtKB-SubCell"/>
</dbReference>
<organism evidence="25">
    <name type="scientific">Salix viminalis</name>
    <name type="common">Common osier</name>
    <name type="synonym">Basket willow</name>
    <dbReference type="NCBI Taxonomy" id="40686"/>
    <lineage>
        <taxon>Eukaryota</taxon>
        <taxon>Viridiplantae</taxon>
        <taxon>Streptophyta</taxon>
        <taxon>Embryophyta</taxon>
        <taxon>Tracheophyta</taxon>
        <taxon>Spermatophyta</taxon>
        <taxon>Magnoliopsida</taxon>
        <taxon>eudicotyledons</taxon>
        <taxon>Gunneridae</taxon>
        <taxon>Pentapetalae</taxon>
        <taxon>rosids</taxon>
        <taxon>fabids</taxon>
        <taxon>Malpighiales</taxon>
        <taxon>Salicaceae</taxon>
        <taxon>Saliceae</taxon>
        <taxon>Salix</taxon>
    </lineage>
</organism>
<keyword evidence="11" id="KW-0521">NADP</keyword>
<keyword evidence="13" id="KW-1278">Translocase</keyword>
<dbReference type="GO" id="GO:0042773">
    <property type="term" value="P:ATP synthesis coupled electron transport"/>
    <property type="evidence" value="ECO:0007669"/>
    <property type="project" value="InterPro"/>
</dbReference>
<dbReference type="InterPro" id="IPR002128">
    <property type="entry name" value="NADH_UbQ_OxRdtase_chlpt_su5_C"/>
</dbReference>
<evidence type="ECO:0000256" key="20">
    <source>
        <dbReference type="ARBA" id="ARBA00047726"/>
    </source>
</evidence>
<evidence type="ECO:0000256" key="5">
    <source>
        <dbReference type="ARBA" id="ARBA00011199"/>
    </source>
</evidence>
<dbReference type="NCBIfam" id="TIGR01972">
    <property type="entry name" value="NDH_I_M"/>
    <property type="match status" value="1"/>
</dbReference>
<dbReference type="Pfam" id="PF01010">
    <property type="entry name" value="Proton_antipo_C"/>
    <property type="match status" value="1"/>
</dbReference>
<evidence type="ECO:0000256" key="11">
    <source>
        <dbReference type="ARBA" id="ARBA00022857"/>
    </source>
</evidence>
<keyword evidence="15" id="KW-0520">NAD</keyword>
<comment type="similarity">
    <text evidence="3">Belongs to the complex I subunit 5 family.</text>
</comment>
<feature type="transmembrane region" description="Helical" evidence="22">
    <location>
        <begin position="195"/>
        <end position="225"/>
    </location>
</feature>
<keyword evidence="14 22" id="KW-1133">Transmembrane helix</keyword>
<feature type="transmembrane region" description="Helical" evidence="22">
    <location>
        <begin position="391"/>
        <end position="415"/>
    </location>
</feature>
<evidence type="ECO:0000256" key="13">
    <source>
        <dbReference type="ARBA" id="ARBA00022967"/>
    </source>
</evidence>
<dbReference type="GO" id="GO:0015990">
    <property type="term" value="P:electron transport coupled proton transport"/>
    <property type="evidence" value="ECO:0007669"/>
    <property type="project" value="TreeGrafter"/>
</dbReference>
<name>A0A6N2K386_SALVM</name>
<keyword evidence="7" id="KW-0813">Transport</keyword>
<evidence type="ECO:0000256" key="21">
    <source>
        <dbReference type="ARBA" id="ARBA00048026"/>
    </source>
</evidence>
<evidence type="ECO:0000259" key="24">
    <source>
        <dbReference type="Pfam" id="PF01010"/>
    </source>
</evidence>
<feature type="domain" description="NADH:quinone oxidoreductase/Mrp antiporter transmembrane" evidence="23">
    <location>
        <begin position="284"/>
        <end position="545"/>
    </location>
</feature>
<feature type="transmembrane region" description="Helical" evidence="22">
    <location>
        <begin position="431"/>
        <end position="452"/>
    </location>
</feature>
<evidence type="ECO:0000256" key="18">
    <source>
        <dbReference type="ARBA" id="ARBA00029876"/>
    </source>
</evidence>
<evidence type="ECO:0000256" key="9">
    <source>
        <dbReference type="ARBA" id="ARBA00022692"/>
    </source>
</evidence>
<comment type="function">
    <text evidence="1">NDH shuttles electrons from NAD(P)H:plastoquinone, via FMN and iron-sulfur (Fe-S) centers, to quinones in the photosynthetic chain and possibly in a chloroplast respiratory chain. The immediate electron acceptor for the enzyme in this species is believed to be plastoquinone. Couples the redox reaction to proton translocation, and thus conserves the redox energy in a proton gradient.</text>
</comment>
<dbReference type="PANTHER" id="PTHR42829:SF2">
    <property type="entry name" value="NADH-UBIQUINONE OXIDOREDUCTASE CHAIN 5"/>
    <property type="match status" value="1"/>
</dbReference>
<comment type="similarity">
    <text evidence="4">Belongs to the complex I subunit 4 family.</text>
</comment>
<dbReference type="AlphaFoldDB" id="A0A6N2K386"/>
<dbReference type="InterPro" id="IPR001750">
    <property type="entry name" value="ND/Mrp_TM"/>
</dbReference>
<dbReference type="Pfam" id="PF00361">
    <property type="entry name" value="Proton_antipo_M"/>
    <property type="match status" value="2"/>
</dbReference>
<dbReference type="PRINTS" id="PR01434">
    <property type="entry name" value="NADHDHGNASE5"/>
</dbReference>
<evidence type="ECO:0000256" key="14">
    <source>
        <dbReference type="ARBA" id="ARBA00022989"/>
    </source>
</evidence>
<reference evidence="25" key="1">
    <citation type="submission" date="2019-03" db="EMBL/GenBank/DDBJ databases">
        <authorList>
            <person name="Mank J."/>
            <person name="Almeida P."/>
        </authorList>
    </citation>
    <scope>NUCLEOTIDE SEQUENCE</scope>
    <source>
        <strain evidence="25">78183</strain>
    </source>
</reference>
<keyword evidence="8" id="KW-0934">Plastid</keyword>
<feature type="transmembrane region" description="Helical" evidence="22">
    <location>
        <begin position="713"/>
        <end position="735"/>
    </location>
</feature>
<keyword evidence="16" id="KW-0793">Thylakoid</keyword>
<feature type="transmembrane region" description="Helical" evidence="22">
    <location>
        <begin position="126"/>
        <end position="146"/>
    </location>
</feature>
<feature type="transmembrane region" description="Helical" evidence="22">
    <location>
        <begin position="325"/>
        <end position="343"/>
    </location>
</feature>
<keyword evidence="8" id="KW-0150">Chloroplast</keyword>
<feature type="transmembrane region" description="Helical" evidence="22">
    <location>
        <begin position="152"/>
        <end position="174"/>
    </location>
</feature>
<dbReference type="GO" id="GO:0048038">
    <property type="term" value="F:quinone binding"/>
    <property type="evidence" value="ECO:0007669"/>
    <property type="project" value="UniProtKB-KW"/>
</dbReference>
<protein>
    <recommendedName>
        <fullName evidence="6">NAD(P)H-quinone oxidoreductase subunit 5, chloroplastic</fullName>
    </recommendedName>
    <alternativeName>
        <fullName evidence="19">NAD(P)H dehydrogenase subunit 5</fullName>
    </alternativeName>
    <alternativeName>
        <fullName evidence="18">NADH-plastoquinone oxidoreductase subunit 5</fullName>
    </alternativeName>
</protein>
<feature type="transmembrane region" description="Helical" evidence="22">
    <location>
        <begin position="655"/>
        <end position="676"/>
    </location>
</feature>
<proteinExistence type="inferred from homology"/>
<comment type="subunit">
    <text evidence="5">NDH is composed of at least 16 different subunits, 5 of which are encoded in the nucleus.</text>
</comment>
<evidence type="ECO:0000259" key="23">
    <source>
        <dbReference type="Pfam" id="PF00361"/>
    </source>
</evidence>
<feature type="transmembrane region" description="Helical" evidence="22">
    <location>
        <begin position="283"/>
        <end position="305"/>
    </location>
</feature>
<dbReference type="InterPro" id="IPR003945">
    <property type="entry name" value="NU5C-like"/>
</dbReference>
<dbReference type="Gene3D" id="1.20.5.2700">
    <property type="match status" value="1"/>
</dbReference>
<evidence type="ECO:0000256" key="6">
    <source>
        <dbReference type="ARBA" id="ARBA00018648"/>
    </source>
</evidence>
<comment type="catalytic activity">
    <reaction evidence="21">
        <text>a plastoquinone + NADH + (n+1) H(+)(in) = a plastoquinol + NAD(+) + n H(+)(out)</text>
        <dbReference type="Rhea" id="RHEA:42608"/>
        <dbReference type="Rhea" id="RHEA-COMP:9561"/>
        <dbReference type="Rhea" id="RHEA-COMP:9562"/>
        <dbReference type="ChEBI" id="CHEBI:15378"/>
        <dbReference type="ChEBI" id="CHEBI:17757"/>
        <dbReference type="ChEBI" id="CHEBI:57540"/>
        <dbReference type="ChEBI" id="CHEBI:57945"/>
        <dbReference type="ChEBI" id="CHEBI:62192"/>
    </reaction>
</comment>
<feature type="transmembrane region" description="Helical" evidence="22">
    <location>
        <begin position="364"/>
        <end position="385"/>
    </location>
</feature>
<feature type="transmembrane region" description="Helical" evidence="22">
    <location>
        <begin position="32"/>
        <end position="55"/>
    </location>
</feature>
<comment type="subcellular location">
    <subcellularLocation>
        <location evidence="2">Plastid</location>
        <location evidence="2">Chloroplast thylakoid membrane</location>
        <topology evidence="2">Multi-pass membrane protein</topology>
    </subcellularLocation>
</comment>
<evidence type="ECO:0000256" key="1">
    <source>
        <dbReference type="ARBA" id="ARBA00004059"/>
    </source>
</evidence>
<evidence type="ECO:0000256" key="16">
    <source>
        <dbReference type="ARBA" id="ARBA00023078"/>
    </source>
</evidence>
<accession>A0A6N2K386</accession>
<keyword evidence="17 22" id="KW-0472">Membrane</keyword>
<feature type="domain" description="NADH:ubiquinone/plastoquinone oxidoreductase chloroplast chain 5 C-terminal" evidence="24">
    <location>
        <begin position="552"/>
        <end position="801"/>
    </location>
</feature>
<evidence type="ECO:0000256" key="3">
    <source>
        <dbReference type="ARBA" id="ARBA00008200"/>
    </source>
</evidence>
<gene>
    <name evidence="25" type="ORF">SVIM_LOCUS25572</name>
</gene>
<feature type="transmembrane region" description="Helical" evidence="22">
    <location>
        <begin position="95"/>
        <end position="114"/>
    </location>
</feature>
<evidence type="ECO:0000256" key="2">
    <source>
        <dbReference type="ARBA" id="ARBA00004454"/>
    </source>
</evidence>
<dbReference type="EMBL" id="CAADRP010000079">
    <property type="protein sequence ID" value="VFU22571.1"/>
    <property type="molecule type" value="Genomic_DNA"/>
</dbReference>
<evidence type="ECO:0000256" key="8">
    <source>
        <dbReference type="ARBA" id="ARBA00022528"/>
    </source>
</evidence>
<evidence type="ECO:0000313" key="25">
    <source>
        <dbReference type="EMBL" id="VFU22571.1"/>
    </source>
</evidence>
<evidence type="ECO:0000256" key="4">
    <source>
        <dbReference type="ARBA" id="ARBA00009025"/>
    </source>
</evidence>
<evidence type="ECO:0000256" key="15">
    <source>
        <dbReference type="ARBA" id="ARBA00023027"/>
    </source>
</evidence>
<keyword evidence="10" id="KW-0874">Quinone</keyword>
<feature type="transmembrane region" description="Helical" evidence="22">
    <location>
        <begin position="237"/>
        <end position="258"/>
    </location>
</feature>
<keyword evidence="9 22" id="KW-0812">Transmembrane</keyword>
<evidence type="ECO:0000256" key="7">
    <source>
        <dbReference type="ARBA" id="ARBA00022448"/>
    </source>
</evidence>
<feature type="domain" description="NADH:quinone oxidoreductase/Mrp antiporter transmembrane" evidence="23">
    <location>
        <begin position="15"/>
        <end position="234"/>
    </location>
</feature>
<keyword evidence="12" id="KW-0618">Plastoquinone</keyword>
<dbReference type="InterPro" id="IPR010227">
    <property type="entry name" value="NADH_Q_OxRdtase_chainM/4"/>
</dbReference>
<dbReference type="GO" id="GO:0003954">
    <property type="term" value="F:NADH dehydrogenase activity"/>
    <property type="evidence" value="ECO:0007669"/>
    <property type="project" value="TreeGrafter"/>
</dbReference>
<evidence type="ECO:0000256" key="12">
    <source>
        <dbReference type="ARBA" id="ARBA00022957"/>
    </source>
</evidence>
<comment type="catalytic activity">
    <reaction evidence="20">
        <text>a plastoquinone + NADPH + (n+1) H(+)(in) = a plastoquinol + NADP(+) + n H(+)(out)</text>
        <dbReference type="Rhea" id="RHEA:42612"/>
        <dbReference type="Rhea" id="RHEA-COMP:9561"/>
        <dbReference type="Rhea" id="RHEA-COMP:9562"/>
        <dbReference type="ChEBI" id="CHEBI:15378"/>
        <dbReference type="ChEBI" id="CHEBI:17757"/>
        <dbReference type="ChEBI" id="CHEBI:57783"/>
        <dbReference type="ChEBI" id="CHEBI:58349"/>
        <dbReference type="ChEBI" id="CHEBI:62192"/>
    </reaction>
</comment>
<evidence type="ECO:0000256" key="22">
    <source>
        <dbReference type="SAM" id="Phobius"/>
    </source>
</evidence>
<sequence>MGALGIAFYASNEPTFNFETSANQSYPVTLEILFYIGFLIAFAVKSPIIPLHTWLPDTHGEAHYSTCMLLAGILLKMGAYGLVRINMELLSHAHSIFSSWLIIVGAIQIIYAASTSSGQKNLKKRIAYSSVSHMGFTIIGICSISDMGLNGAILQIISHGFIGAGLFFLSGTSYDRIRLVYLDEMGGMATLMPKIFMMFSILSLASLALPGMSGFFAELVVFFGIITAKKYFLMPKILITFGAAVGTILTPIYLLSMLRQMFYGYKLLNATNSYFFDSGPRELFVSIAILLPVISIGLYWLTGSFEFQDLFEIFNNLISNNDNEVHFLFVTLCAFLLFSGAIAKSAQFPLHVWLPDAMEGPTPISALIHAATMVAAGIFLVARLLPLFVVIPYIMKLIALIGIITVLLGATLAFAQKDIKRGLAYSTMSQLGYMMLALGMGSYRAALFHLITHAYSKALLFLGSGSIIHSMEGIVGYSPDKSQNMVLMGGLTKHVPITKIAFLLGTLSLCGIPPLACFWSKDEILNDSLSYSPIFAIIAFSTAGLTAFYMFRVYLLTFEGHLNIYFQNYNGKKNSAFYSISLWGKQRSKMLKRKMRLLPLLTINNNERASFFCFFWKKIYQTGGTVRRMTCPFITINHFGTKRIFSYPQESDNTILFPMLVLVLFTLFIGAIGIPFNQFNQEEMNLDILSKLLIPTLSLLHQNQNESVDWYEFVTNSTFSVSIAYLGIFIASSLYKPIYSSLQNLKFLNLVAKKGPKRILWDKIINVIYDWSYNRGYIDVFYAISLTEGIRRLAELTSFFDRRVIDGITNGVGFTSFFAGEGIKYVGGGRISFYLLLYLFYVLIFLLISSSIFSSFSFL</sequence>
<evidence type="ECO:0000256" key="17">
    <source>
        <dbReference type="ARBA" id="ARBA00023136"/>
    </source>
</evidence>